<dbReference type="Proteomes" id="UP000243488">
    <property type="component" value="Chromosome"/>
</dbReference>
<dbReference type="InterPro" id="IPR007263">
    <property type="entry name" value="DCC1-like"/>
</dbReference>
<dbReference type="AlphaFoldDB" id="A0A1V0B437"/>
<proteinExistence type="predicted"/>
<evidence type="ECO:0000313" key="2">
    <source>
        <dbReference type="Proteomes" id="UP000243488"/>
    </source>
</evidence>
<dbReference type="Pfam" id="PF04134">
    <property type="entry name" value="DCC1-like"/>
    <property type="match status" value="1"/>
</dbReference>
<dbReference type="KEGG" id="ppha:BVH74_07205"/>
<evidence type="ECO:0000313" key="1">
    <source>
        <dbReference type="EMBL" id="AQZ94554.1"/>
    </source>
</evidence>
<organism evidence="1 2">
    <name type="scientific">Halopseudomonas phragmitis</name>
    <dbReference type="NCBI Taxonomy" id="1931241"/>
    <lineage>
        <taxon>Bacteria</taxon>
        <taxon>Pseudomonadati</taxon>
        <taxon>Pseudomonadota</taxon>
        <taxon>Gammaproteobacteria</taxon>
        <taxon>Pseudomonadales</taxon>
        <taxon>Pseudomonadaceae</taxon>
        <taxon>Halopseudomonas</taxon>
    </lineage>
</organism>
<dbReference type="STRING" id="1931241.BVH74_07205"/>
<dbReference type="EMBL" id="CP020100">
    <property type="protein sequence ID" value="AQZ94554.1"/>
    <property type="molecule type" value="Genomic_DNA"/>
</dbReference>
<dbReference type="RefSeq" id="WP_080049407.1">
    <property type="nucleotide sequence ID" value="NZ_CP020100.1"/>
</dbReference>
<keyword evidence="2" id="KW-1185">Reference proteome</keyword>
<accession>A0A1V0B437</accession>
<dbReference type="GO" id="GO:0015035">
    <property type="term" value="F:protein-disulfide reductase activity"/>
    <property type="evidence" value="ECO:0007669"/>
    <property type="project" value="InterPro"/>
</dbReference>
<protein>
    <submittedName>
        <fullName evidence="1">Thiol-disulfide oxidoreductase</fullName>
    </submittedName>
</protein>
<gene>
    <name evidence="1" type="ORF">BVH74_07205</name>
</gene>
<reference evidence="1 2" key="1">
    <citation type="submission" date="2017-03" db="EMBL/GenBank/DDBJ databases">
        <title>Complete genome sequence of the novel DNRA strain Pseudomonas sp. S-6-2 isolated from Chinese polluted river sediment. Journal of Biotechnology.</title>
        <authorList>
            <person name="Li J."/>
            <person name="Xiang F."/>
            <person name="Wang L."/>
            <person name="Xi L."/>
            <person name="Liu J."/>
        </authorList>
    </citation>
    <scope>NUCLEOTIDE SEQUENCE [LARGE SCALE GENOMIC DNA]</scope>
    <source>
        <strain evidence="1 2">S-6-2</strain>
    </source>
</reference>
<name>A0A1V0B437_9GAMM</name>
<sequence length="123" mass="14261">MLSTPGPLTVFYDGACPRCVGDRRRYEWLAGKTGKDVLWLDITGRDEELRSLGIDPRRALLELHVRDGCGHIHRELDAYIVLMSRVRTLRPLAWLIALPGLRPLLSWAYRRWVARRLERSGRL</sequence>